<feature type="transmembrane region" description="Helical" evidence="1">
    <location>
        <begin position="70"/>
        <end position="99"/>
    </location>
</feature>
<dbReference type="EMBL" id="JAOWLY010000017">
    <property type="protein sequence ID" value="MDG4985000.1"/>
    <property type="molecule type" value="Genomic_DNA"/>
</dbReference>
<keyword evidence="1" id="KW-0472">Membrane</keyword>
<organism evidence="2 3">
    <name type="scientific">Lactococcus lactis</name>
    <dbReference type="NCBI Taxonomy" id="1358"/>
    <lineage>
        <taxon>Bacteria</taxon>
        <taxon>Bacillati</taxon>
        <taxon>Bacillota</taxon>
        <taxon>Bacilli</taxon>
        <taxon>Lactobacillales</taxon>
        <taxon>Streptococcaceae</taxon>
        <taxon>Lactococcus</taxon>
    </lineage>
</organism>
<evidence type="ECO:0000313" key="2">
    <source>
        <dbReference type="EMBL" id="MDG4985000.1"/>
    </source>
</evidence>
<protein>
    <submittedName>
        <fullName evidence="2">Uncharacterized protein</fullName>
    </submittedName>
</protein>
<dbReference type="Proteomes" id="UP001152614">
    <property type="component" value="Unassembled WGS sequence"/>
</dbReference>
<evidence type="ECO:0000313" key="3">
    <source>
        <dbReference type="Proteomes" id="UP001152614"/>
    </source>
</evidence>
<sequence>MKNVNRSNELPFIIETRKFNYPQWYRTHTDIHRQRTEPTLQYVAFIESWAKRTWLVPNIIKLRRTKKETIVYGFFSGFIYITLFQMFHIFTISLLNVYLGNNLRCLIIL</sequence>
<proteinExistence type="predicted"/>
<keyword evidence="1" id="KW-0812">Transmembrane</keyword>
<dbReference type="AlphaFoldDB" id="A0A9X4NJ13"/>
<reference evidence="2" key="2">
    <citation type="journal article" date="2023" name="Food Microbiol.">
        <title>Evaluation of the fermentation potential of lactic acid bacteria isolated from herbs, fruits and vegetables as starter cultures in nut-based milk alternatives.</title>
        <authorList>
            <person name="Huang W."/>
            <person name="Dong A."/>
            <person name="Pham H.T."/>
            <person name="Zhou C."/>
            <person name="Huo Z."/>
            <person name="Watjen A.P."/>
            <person name="Prakash S."/>
            <person name="Bang-Berthelsen C.H."/>
            <person name="Turner M.S."/>
        </authorList>
    </citation>
    <scope>NUCLEOTIDE SEQUENCE</scope>
    <source>
        <strain evidence="2">3</strain>
    </source>
</reference>
<keyword evidence="1" id="KW-1133">Transmembrane helix</keyword>
<evidence type="ECO:0000256" key="1">
    <source>
        <dbReference type="SAM" id="Phobius"/>
    </source>
</evidence>
<accession>A0A9X4NJ13</accession>
<comment type="caution">
    <text evidence="2">The sequence shown here is derived from an EMBL/GenBank/DDBJ whole genome shotgun (WGS) entry which is preliminary data.</text>
</comment>
<gene>
    <name evidence="2" type="ORF">OGZ51_12680</name>
</gene>
<name>A0A9X4NJ13_9LACT</name>
<reference evidence="2" key="1">
    <citation type="submission" date="2022-10" db="EMBL/GenBank/DDBJ databases">
        <authorList>
            <person name="Turner M.S."/>
            <person name="Huang W."/>
        </authorList>
    </citation>
    <scope>NUCLEOTIDE SEQUENCE</scope>
    <source>
        <strain evidence="2">3</strain>
    </source>
</reference>